<accession>A0A078JXI9</accession>
<reference evidence="2" key="1">
    <citation type="journal article" date="2014" name="Science">
        <title>Plant genetics. Early allopolyploid evolution in the post-Neolithic Brassica napus oilseed genome.</title>
        <authorList>
            <person name="Chalhoub B."/>
            <person name="Denoeud F."/>
            <person name="Liu S."/>
            <person name="Parkin I.A."/>
            <person name="Tang H."/>
            <person name="Wang X."/>
            <person name="Chiquet J."/>
            <person name="Belcram H."/>
            <person name="Tong C."/>
            <person name="Samans B."/>
            <person name="Correa M."/>
            <person name="Da Silva C."/>
            <person name="Just J."/>
            <person name="Falentin C."/>
            <person name="Koh C.S."/>
            <person name="Le Clainche I."/>
            <person name="Bernard M."/>
            <person name="Bento P."/>
            <person name="Noel B."/>
            <person name="Labadie K."/>
            <person name="Alberti A."/>
            <person name="Charles M."/>
            <person name="Arnaud D."/>
            <person name="Guo H."/>
            <person name="Daviaud C."/>
            <person name="Alamery S."/>
            <person name="Jabbari K."/>
            <person name="Zhao M."/>
            <person name="Edger P.P."/>
            <person name="Chelaifa H."/>
            <person name="Tack D."/>
            <person name="Lassalle G."/>
            <person name="Mestiri I."/>
            <person name="Schnel N."/>
            <person name="Le Paslier M.C."/>
            <person name="Fan G."/>
            <person name="Renault V."/>
            <person name="Bayer P.E."/>
            <person name="Golicz A.A."/>
            <person name="Manoli S."/>
            <person name="Lee T.H."/>
            <person name="Thi V.H."/>
            <person name="Chalabi S."/>
            <person name="Hu Q."/>
            <person name="Fan C."/>
            <person name="Tollenaere R."/>
            <person name="Lu Y."/>
            <person name="Battail C."/>
            <person name="Shen J."/>
            <person name="Sidebottom C.H."/>
            <person name="Wang X."/>
            <person name="Canaguier A."/>
            <person name="Chauveau A."/>
            <person name="Berard A."/>
            <person name="Deniot G."/>
            <person name="Guan M."/>
            <person name="Liu Z."/>
            <person name="Sun F."/>
            <person name="Lim Y.P."/>
            <person name="Lyons E."/>
            <person name="Town C.D."/>
            <person name="Bancroft I."/>
            <person name="Wang X."/>
            <person name="Meng J."/>
            <person name="Ma J."/>
            <person name="Pires J.C."/>
            <person name="King G.J."/>
            <person name="Brunel D."/>
            <person name="Delourme R."/>
            <person name="Renard M."/>
            <person name="Aury J.M."/>
            <person name="Adams K.L."/>
            <person name="Batley J."/>
            <person name="Snowdon R.J."/>
            <person name="Tost J."/>
            <person name="Edwards D."/>
            <person name="Zhou Y."/>
            <person name="Hua W."/>
            <person name="Sharpe A.G."/>
            <person name="Paterson A.H."/>
            <person name="Guan C."/>
            <person name="Wincker P."/>
        </authorList>
    </citation>
    <scope>NUCLEOTIDE SEQUENCE [LARGE SCALE GENOMIC DNA]</scope>
</reference>
<dbReference type="Proteomes" id="UP000824890">
    <property type="component" value="Unassembled WGS sequence"/>
</dbReference>
<reference evidence="3 4" key="4">
    <citation type="submission" date="2021-05" db="EMBL/GenBank/DDBJ databases">
        <title>Genome Assembly of Synthetic Allotetraploid Brassica napus Reveals Homoeologous Exchanges between Subgenomes.</title>
        <authorList>
            <person name="Davis J.T."/>
        </authorList>
    </citation>
    <scope>NUCLEOTIDE SEQUENCE [LARGE SCALE GENOMIC DNA]</scope>
    <source>
        <strain evidence="4">cv. Da-Ae</strain>
        <tissue evidence="3">Seedling</tissue>
    </source>
</reference>
<dbReference type="Gramene" id="CDY71155">
    <property type="protein sequence ID" value="CDY71155"/>
    <property type="gene ID" value="GSBRNA2T00011758001"/>
</dbReference>
<organism evidence="2">
    <name type="scientific">Brassica napus</name>
    <name type="common">Rape</name>
    <dbReference type="NCBI Taxonomy" id="3708"/>
    <lineage>
        <taxon>Eukaryota</taxon>
        <taxon>Viridiplantae</taxon>
        <taxon>Streptophyta</taxon>
        <taxon>Embryophyta</taxon>
        <taxon>Tracheophyta</taxon>
        <taxon>Spermatophyta</taxon>
        <taxon>Magnoliopsida</taxon>
        <taxon>eudicotyledons</taxon>
        <taxon>Gunneridae</taxon>
        <taxon>Pentapetalae</taxon>
        <taxon>rosids</taxon>
        <taxon>malvids</taxon>
        <taxon>Brassicales</taxon>
        <taxon>Brassicaceae</taxon>
        <taxon>Brassiceae</taxon>
        <taxon>Brassica</taxon>
    </lineage>
</organism>
<keyword evidence="4" id="KW-1185">Reference proteome</keyword>
<dbReference type="EMBL" id="LK044699">
    <property type="protein sequence ID" value="CDY71155.1"/>
    <property type="molecule type" value="Genomic_DNA"/>
</dbReference>
<evidence type="ECO:0000313" key="3">
    <source>
        <dbReference type="EMBL" id="KAH0870298.1"/>
    </source>
</evidence>
<evidence type="ECO:0000313" key="2">
    <source>
        <dbReference type="EMBL" id="CDY71155.1"/>
    </source>
</evidence>
<protein>
    <submittedName>
        <fullName evidence="1">(rape) hypothetical protein</fullName>
    </submittedName>
    <submittedName>
        <fullName evidence="2">BnaCnng71590D protein</fullName>
    </submittedName>
</protein>
<evidence type="ECO:0000313" key="4">
    <source>
        <dbReference type="Proteomes" id="UP000824890"/>
    </source>
</evidence>
<gene>
    <name evidence="2" type="primary">BnaCnng71590D</name>
    <name evidence="1" type="ORF">DARMORV10_C07P42850.1</name>
    <name evidence="2" type="ORF">GSBRNA2T00011758001</name>
    <name evidence="3" type="ORF">HID58_077320</name>
</gene>
<dbReference type="EMBL" id="HG994371">
    <property type="protein sequence ID" value="CAF2015262.1"/>
    <property type="molecule type" value="Genomic_DNA"/>
</dbReference>
<dbReference type="EMBL" id="JAGKQM010000017">
    <property type="protein sequence ID" value="KAH0870298.1"/>
    <property type="molecule type" value="Genomic_DNA"/>
</dbReference>
<sequence>MFSPSKSTMAFVEDRNCLRLETCLSNWFPFLEDLSQRLSILGRSESSTISSLAFVFFLLSHLLTSRLLGTCLDTGNAFHIRDKPKSHERVLEENMERELRPETRASVLCVLACEEVE</sequence>
<evidence type="ECO:0000313" key="1">
    <source>
        <dbReference type="EMBL" id="CAF2015262.1"/>
    </source>
</evidence>
<reference evidence="1" key="3">
    <citation type="submission" date="2021-01" db="EMBL/GenBank/DDBJ databases">
        <authorList>
            <consortium name="Genoscope - CEA"/>
            <person name="William W."/>
        </authorList>
    </citation>
    <scope>NUCLEOTIDE SEQUENCE</scope>
</reference>
<name>A0A078JXI9_BRANA</name>
<dbReference type="PaxDb" id="3708-A0A078JXI9"/>
<dbReference type="Proteomes" id="UP001295469">
    <property type="component" value="Chromosome C07"/>
</dbReference>
<dbReference type="AlphaFoldDB" id="A0A078JXI9"/>
<proteinExistence type="predicted"/>
<reference evidence="2" key="2">
    <citation type="submission" date="2014-06" db="EMBL/GenBank/DDBJ databases">
        <authorList>
            <person name="Genoscope - CEA"/>
        </authorList>
    </citation>
    <scope>NUCLEOTIDE SEQUENCE</scope>
</reference>